<dbReference type="PATRIC" id="fig|1036673.3.peg.3180"/>
<dbReference type="RefSeq" id="WP_013917172.1">
    <property type="nucleotide sequence ID" value="NC_015690.1"/>
</dbReference>
<sequence>MRTEDQIRRKANELLLQKKSVEERLTAAEEDRKPGLQSELDRLDDMILLLEWVLNKPVGSYHG</sequence>
<evidence type="ECO:0000256" key="1">
    <source>
        <dbReference type="SAM" id="Coils"/>
    </source>
</evidence>
<evidence type="ECO:0000313" key="2">
    <source>
        <dbReference type="EMBL" id="AEI42015.1"/>
    </source>
</evidence>
<proteinExistence type="predicted"/>
<accession>F8F8V3</accession>
<feature type="coiled-coil region" evidence="1">
    <location>
        <begin position="4"/>
        <end position="31"/>
    </location>
</feature>
<gene>
    <name evidence="2" type="ordered locus">KNP414_03457</name>
</gene>
<evidence type="ECO:0000313" key="3">
    <source>
        <dbReference type="Proteomes" id="UP000006620"/>
    </source>
</evidence>
<dbReference type="KEGG" id="pms:KNP414_03457"/>
<name>F8F8V3_PAEMK</name>
<protein>
    <submittedName>
        <fullName evidence="2">Uncharacterized protein</fullName>
    </submittedName>
</protein>
<dbReference type="HOGENOM" id="CLU_2918353_0_0_9"/>
<organism evidence="2 3">
    <name type="scientific">Paenibacillus mucilaginosus (strain KNP414)</name>
    <dbReference type="NCBI Taxonomy" id="1036673"/>
    <lineage>
        <taxon>Bacteria</taxon>
        <taxon>Bacillati</taxon>
        <taxon>Bacillota</taxon>
        <taxon>Bacilli</taxon>
        <taxon>Bacillales</taxon>
        <taxon>Paenibacillaceae</taxon>
        <taxon>Paenibacillus</taxon>
    </lineage>
</organism>
<reference evidence="2 3" key="2">
    <citation type="journal article" date="2013" name="Genome Announc.">
        <title>Genome Sequence of Growth-Improving Paenibacillus mucilaginosus Strain KNP414.</title>
        <authorList>
            <person name="Lu J.J."/>
            <person name="Wang J.F."/>
            <person name="Hu X.F."/>
        </authorList>
    </citation>
    <scope>NUCLEOTIDE SEQUENCE [LARGE SCALE GENOMIC DNA]</scope>
    <source>
        <strain evidence="2 3">KNP414</strain>
    </source>
</reference>
<dbReference type="EMBL" id="CP002869">
    <property type="protein sequence ID" value="AEI42015.1"/>
    <property type="molecule type" value="Genomic_DNA"/>
</dbReference>
<reference evidence="3" key="1">
    <citation type="submission" date="2011-06" db="EMBL/GenBank/DDBJ databases">
        <title>Complete genome sequence of Paenibacillus mucilaginosus KNP414.</title>
        <authorList>
            <person name="Wang J."/>
            <person name="Hu S."/>
            <person name="Hu X."/>
            <person name="Zhang B."/>
            <person name="Dong D."/>
            <person name="Zhang S."/>
            <person name="Zhao K."/>
            <person name="Wu D."/>
        </authorList>
    </citation>
    <scope>NUCLEOTIDE SEQUENCE [LARGE SCALE GENOMIC DNA]</scope>
    <source>
        <strain evidence="3">KNP414</strain>
    </source>
</reference>
<dbReference type="AlphaFoldDB" id="F8F8V3"/>
<dbReference type="Proteomes" id="UP000006620">
    <property type="component" value="Chromosome"/>
</dbReference>
<keyword evidence="1" id="KW-0175">Coiled coil</keyword>